<dbReference type="AlphaFoldDB" id="A0AAV7EC64"/>
<sequence>MAGNPKEEFFFILFFSHLGECDPSTLQRPRSRTFRRFGLADPNVPRRLGCSPSINPTWRKLAGKDWTAANAVSRQICPKPNPKKPLKVRTAPRSVVFPDRFRSDRQKIVSESRGMQSAAGRPHVVP</sequence>
<accession>A0AAV7EC64</accession>
<evidence type="ECO:0000313" key="2">
    <source>
        <dbReference type="EMBL" id="KAG9445366.1"/>
    </source>
</evidence>
<dbReference type="EMBL" id="JAINDJ010000006">
    <property type="protein sequence ID" value="KAG9445366.1"/>
    <property type="molecule type" value="Genomic_DNA"/>
</dbReference>
<dbReference type="Proteomes" id="UP000825729">
    <property type="component" value="Unassembled WGS sequence"/>
</dbReference>
<proteinExistence type="predicted"/>
<evidence type="ECO:0000313" key="3">
    <source>
        <dbReference type="Proteomes" id="UP000825729"/>
    </source>
</evidence>
<gene>
    <name evidence="2" type="ORF">H6P81_016706</name>
</gene>
<organism evidence="2 3">
    <name type="scientific">Aristolochia fimbriata</name>
    <name type="common">White veined hardy Dutchman's pipe vine</name>
    <dbReference type="NCBI Taxonomy" id="158543"/>
    <lineage>
        <taxon>Eukaryota</taxon>
        <taxon>Viridiplantae</taxon>
        <taxon>Streptophyta</taxon>
        <taxon>Embryophyta</taxon>
        <taxon>Tracheophyta</taxon>
        <taxon>Spermatophyta</taxon>
        <taxon>Magnoliopsida</taxon>
        <taxon>Magnoliidae</taxon>
        <taxon>Piperales</taxon>
        <taxon>Aristolochiaceae</taxon>
        <taxon>Aristolochia</taxon>
    </lineage>
</organism>
<name>A0AAV7EC64_ARIFI</name>
<protein>
    <submittedName>
        <fullName evidence="2">Uncharacterized protein</fullName>
    </submittedName>
</protein>
<reference evidence="2 3" key="1">
    <citation type="submission" date="2021-07" db="EMBL/GenBank/DDBJ databases">
        <title>The Aristolochia fimbriata genome: insights into angiosperm evolution, floral development and chemical biosynthesis.</title>
        <authorList>
            <person name="Jiao Y."/>
        </authorList>
    </citation>
    <scope>NUCLEOTIDE SEQUENCE [LARGE SCALE GENOMIC DNA]</scope>
    <source>
        <strain evidence="2">IBCAS-2021</strain>
        <tissue evidence="2">Leaf</tissue>
    </source>
</reference>
<keyword evidence="3" id="KW-1185">Reference proteome</keyword>
<comment type="caution">
    <text evidence="2">The sequence shown here is derived from an EMBL/GenBank/DDBJ whole genome shotgun (WGS) entry which is preliminary data.</text>
</comment>
<evidence type="ECO:0000256" key="1">
    <source>
        <dbReference type="SAM" id="MobiDB-lite"/>
    </source>
</evidence>
<feature type="region of interest" description="Disordered" evidence="1">
    <location>
        <begin position="106"/>
        <end position="126"/>
    </location>
</feature>